<reference evidence="1" key="1">
    <citation type="submission" date="2021-06" db="EMBL/GenBank/DDBJ databases">
        <authorList>
            <person name="Hodson N. C."/>
            <person name="Mongue J. A."/>
            <person name="Jaron S. K."/>
        </authorList>
    </citation>
    <scope>NUCLEOTIDE SEQUENCE</scope>
</reference>
<dbReference type="EMBL" id="CAJVCH010545518">
    <property type="protein sequence ID" value="CAG7827952.1"/>
    <property type="molecule type" value="Genomic_DNA"/>
</dbReference>
<evidence type="ECO:0000313" key="2">
    <source>
        <dbReference type="Proteomes" id="UP000708208"/>
    </source>
</evidence>
<accession>A0A8J2PFU6</accession>
<organism evidence="1 2">
    <name type="scientific">Allacma fusca</name>
    <dbReference type="NCBI Taxonomy" id="39272"/>
    <lineage>
        <taxon>Eukaryota</taxon>
        <taxon>Metazoa</taxon>
        <taxon>Ecdysozoa</taxon>
        <taxon>Arthropoda</taxon>
        <taxon>Hexapoda</taxon>
        <taxon>Collembola</taxon>
        <taxon>Symphypleona</taxon>
        <taxon>Sminthuridae</taxon>
        <taxon>Allacma</taxon>
    </lineage>
</organism>
<gene>
    <name evidence="1" type="ORF">AFUS01_LOCUS37907</name>
</gene>
<proteinExistence type="predicted"/>
<keyword evidence="2" id="KW-1185">Reference proteome</keyword>
<protein>
    <submittedName>
        <fullName evidence="1">Uncharacterized protein</fullName>
    </submittedName>
</protein>
<name>A0A8J2PFU6_9HEXA</name>
<dbReference type="Proteomes" id="UP000708208">
    <property type="component" value="Unassembled WGS sequence"/>
</dbReference>
<dbReference type="AlphaFoldDB" id="A0A8J2PFU6"/>
<evidence type="ECO:0000313" key="1">
    <source>
        <dbReference type="EMBL" id="CAG7827952.1"/>
    </source>
</evidence>
<comment type="caution">
    <text evidence="1">The sequence shown here is derived from an EMBL/GenBank/DDBJ whole genome shotgun (WGS) entry which is preliminary data.</text>
</comment>
<sequence>FLSFLTAPEHTYVQILT</sequence>
<feature type="non-terminal residue" evidence="1">
    <location>
        <position position="1"/>
    </location>
</feature>